<dbReference type="GO" id="GO:0003729">
    <property type="term" value="F:mRNA binding"/>
    <property type="evidence" value="ECO:0007669"/>
    <property type="project" value="TreeGrafter"/>
</dbReference>
<reference evidence="2" key="1">
    <citation type="submission" date="2022-05" db="EMBL/GenBank/DDBJ databases">
        <title>The Musa troglodytarum L. genome provides insights into the mechanism of non-climacteric behaviour and enrichment of carotenoids.</title>
        <authorList>
            <person name="Wang J."/>
        </authorList>
    </citation>
    <scope>NUCLEOTIDE SEQUENCE</scope>
    <source>
        <tissue evidence="2">Leaf</tissue>
    </source>
</reference>
<evidence type="ECO:0000313" key="2">
    <source>
        <dbReference type="EMBL" id="URD74937.1"/>
    </source>
</evidence>
<dbReference type="InterPro" id="IPR045117">
    <property type="entry name" value="ATXN2-like"/>
</dbReference>
<keyword evidence="3" id="KW-1185">Reference proteome</keyword>
<dbReference type="Proteomes" id="UP001055439">
    <property type="component" value="Chromosome 1"/>
</dbReference>
<gene>
    <name evidence="2" type="ORF">MUK42_10330</name>
</gene>
<dbReference type="OrthoDB" id="2275718at2759"/>
<dbReference type="EMBL" id="CP097502">
    <property type="protein sequence ID" value="URD74937.1"/>
    <property type="molecule type" value="Genomic_DNA"/>
</dbReference>
<accession>A0A9E7EEK0</accession>
<dbReference type="InterPro" id="IPR025852">
    <property type="entry name" value="SM_dom_ATX"/>
</dbReference>
<dbReference type="GO" id="GO:0034063">
    <property type="term" value="P:stress granule assembly"/>
    <property type="evidence" value="ECO:0007669"/>
    <property type="project" value="TreeGrafter"/>
</dbReference>
<evidence type="ECO:0000313" key="3">
    <source>
        <dbReference type="Proteomes" id="UP001055439"/>
    </source>
</evidence>
<protein>
    <submittedName>
        <fullName evidence="2">Ataxin-2 C-terminal region</fullName>
    </submittedName>
</protein>
<dbReference type="PANTHER" id="PTHR12854:SF12">
    <property type="entry name" value="POLYADENYLATE-BINDING PROTEIN INTERACTING PROTEIN"/>
    <property type="match status" value="1"/>
</dbReference>
<proteinExistence type="predicted"/>
<dbReference type="AlphaFoldDB" id="A0A9E7EEK0"/>
<dbReference type="GO" id="GO:0010494">
    <property type="term" value="C:cytoplasmic stress granule"/>
    <property type="evidence" value="ECO:0007669"/>
    <property type="project" value="TreeGrafter"/>
</dbReference>
<feature type="domain" description="Ataxin 2 SM" evidence="1">
    <location>
        <begin position="50"/>
        <end position="127"/>
    </location>
</feature>
<feature type="non-terminal residue" evidence="2">
    <location>
        <position position="1"/>
    </location>
</feature>
<dbReference type="PANTHER" id="PTHR12854">
    <property type="entry name" value="ATAXIN 2-RELATED"/>
    <property type="match status" value="1"/>
</dbReference>
<evidence type="ECO:0000259" key="1">
    <source>
        <dbReference type="Pfam" id="PF14438"/>
    </source>
</evidence>
<name>A0A9E7EEK0_9LILI</name>
<organism evidence="2 3">
    <name type="scientific">Musa troglodytarum</name>
    <name type="common">fe'i banana</name>
    <dbReference type="NCBI Taxonomy" id="320322"/>
    <lineage>
        <taxon>Eukaryota</taxon>
        <taxon>Viridiplantae</taxon>
        <taxon>Streptophyta</taxon>
        <taxon>Embryophyta</taxon>
        <taxon>Tracheophyta</taxon>
        <taxon>Spermatophyta</taxon>
        <taxon>Magnoliopsida</taxon>
        <taxon>Liliopsida</taxon>
        <taxon>Zingiberales</taxon>
        <taxon>Musaceae</taxon>
        <taxon>Musa</taxon>
    </lineage>
</organism>
<sequence length="563" mass="60467">AKLKRGGTRGREARGRSGAFVKRRVKEGSRRFDEGMEPKKGIDESSLDELFLYTTVCIVGFPVEVQVKDGSLYSGILHTACFEKDQGIVLKKARKIGDGKCDTNLALGDFVDTLVILSSDLVQVAVKEFLPPADHVAQNNAEVVIASDLQTCDGDSGMVWEASTCEQISASRCLDKSEESEPLSLTNDEDHVIVNEMTDVGKFPDKALDNMHETRGARQDEISLEKVEENSFIPAISLQQRQVIGCKLEGEKHCDPAEEMAQEVHHLSPNSNANGSRLNSSAAMPVQLVLLEGKDSTSANISPSDARTSAFTATPLVSHITTSSFPVRSALSDASIPKKSKAGSITAKESKLNPSAKIFTPSVANLRPLPTAVPNIVSPSQMSNNFPVMPIAGSQLGTEMSSLASHVTVPSKLVPYNNIITTHAGLGTHYTRPVLGHASIRQLPIRMNGQYHPLQAGHFYSNPHSQMLMVGQFSQPAYVHPVSQDAIQRMPVMPQGQPHPLLTQANGPKFQGATAQAMQLAAAPPIVAGGIQTIVAPPHAPFSQPFAAIQPIVVPGGNGYFFH</sequence>
<dbReference type="Pfam" id="PF14438">
    <property type="entry name" value="SM-ATX"/>
    <property type="match status" value="1"/>
</dbReference>